<dbReference type="Proteomes" id="UP000382577">
    <property type="component" value="Unassembled WGS sequence"/>
</dbReference>
<dbReference type="AlphaFoldDB" id="A0A5E4YT21"/>
<dbReference type="EMBL" id="CABPRW010000017">
    <property type="protein sequence ID" value="VVE51946.1"/>
    <property type="molecule type" value="Genomic_DNA"/>
</dbReference>
<sequence>MTETLMNKGKTQCTIALGESPAYGFTGMRGAPEIRASVETIHQTDFQYIEYKIPIERSFSCFARPESKKAPIRDTRP</sequence>
<gene>
    <name evidence="1" type="ORF">PFI31113_04726</name>
</gene>
<reference evidence="1 2" key="1">
    <citation type="submission" date="2019-08" db="EMBL/GenBank/DDBJ databases">
        <authorList>
            <person name="Peeters C."/>
        </authorList>
    </citation>
    <scope>NUCLEOTIDE SEQUENCE [LARGE SCALE GENOMIC DNA]</scope>
    <source>
        <strain evidence="1 2">LMG 31113</strain>
    </source>
</reference>
<organism evidence="1 2">
    <name type="scientific">Pandoraea fibrosis</name>
    <dbReference type="NCBI Taxonomy" id="1891094"/>
    <lineage>
        <taxon>Bacteria</taxon>
        <taxon>Pseudomonadati</taxon>
        <taxon>Pseudomonadota</taxon>
        <taxon>Betaproteobacteria</taxon>
        <taxon>Burkholderiales</taxon>
        <taxon>Burkholderiaceae</taxon>
        <taxon>Pandoraea</taxon>
    </lineage>
</organism>
<accession>A0A5E4YT21</accession>
<proteinExistence type="predicted"/>
<dbReference type="RefSeq" id="WP_150601015.1">
    <property type="nucleotide sequence ID" value="NZ_CABPRW010000017.1"/>
</dbReference>
<name>A0A5E4YT21_9BURK</name>
<evidence type="ECO:0000313" key="1">
    <source>
        <dbReference type="EMBL" id="VVE51946.1"/>
    </source>
</evidence>
<evidence type="ECO:0000313" key="2">
    <source>
        <dbReference type="Proteomes" id="UP000382577"/>
    </source>
</evidence>
<protein>
    <submittedName>
        <fullName evidence="1">Uncharacterized protein</fullName>
    </submittedName>
</protein>